<dbReference type="AlphaFoldDB" id="A0A5N5D8Z9"/>
<dbReference type="EMBL" id="VCHE01000053">
    <property type="protein sequence ID" value="KAB2573782.1"/>
    <property type="molecule type" value="Genomic_DNA"/>
</dbReference>
<evidence type="ECO:0000256" key="3">
    <source>
        <dbReference type="ARBA" id="ARBA00023027"/>
    </source>
</evidence>
<dbReference type="Pfam" id="PF00389">
    <property type="entry name" value="2-Hacid_dh"/>
    <property type="match status" value="1"/>
</dbReference>
<evidence type="ECO:0000259" key="6">
    <source>
        <dbReference type="Pfam" id="PF00389"/>
    </source>
</evidence>
<organism evidence="8 9">
    <name type="scientific">Lasiodiplodia theobromae</name>
    <dbReference type="NCBI Taxonomy" id="45133"/>
    <lineage>
        <taxon>Eukaryota</taxon>
        <taxon>Fungi</taxon>
        <taxon>Dikarya</taxon>
        <taxon>Ascomycota</taxon>
        <taxon>Pezizomycotina</taxon>
        <taxon>Dothideomycetes</taxon>
        <taxon>Dothideomycetes incertae sedis</taxon>
        <taxon>Botryosphaeriales</taxon>
        <taxon>Botryosphaeriaceae</taxon>
        <taxon>Lasiodiplodia</taxon>
    </lineage>
</organism>
<dbReference type="InterPro" id="IPR006140">
    <property type="entry name" value="D-isomer_DH_NAD-bd"/>
</dbReference>
<keyword evidence="2 4" id="KW-0560">Oxidoreductase</keyword>
<dbReference type="OrthoDB" id="298012at2759"/>
<dbReference type="InterPro" id="IPR036291">
    <property type="entry name" value="NAD(P)-bd_dom_sf"/>
</dbReference>
<evidence type="ECO:0000256" key="1">
    <source>
        <dbReference type="ARBA" id="ARBA00005854"/>
    </source>
</evidence>
<protein>
    <submittedName>
        <fullName evidence="8">D-3-phosphoglycerate dehydrogenase</fullName>
    </submittedName>
</protein>
<dbReference type="InterPro" id="IPR029752">
    <property type="entry name" value="D-isomer_DH_CS1"/>
</dbReference>
<dbReference type="PANTHER" id="PTHR10996:SF264">
    <property type="entry name" value="HYPOTHETICAL D-ISOMER SPECIFIC 2-HYDROXYACID DEHYDROGENASE (EUROFUNG)"/>
    <property type="match status" value="1"/>
</dbReference>
<dbReference type="InterPro" id="IPR050223">
    <property type="entry name" value="D-isomer_2-hydroxyacid_DH"/>
</dbReference>
<dbReference type="InterPro" id="IPR006139">
    <property type="entry name" value="D-isomer_2_OHA_DH_cat_dom"/>
</dbReference>
<evidence type="ECO:0000313" key="8">
    <source>
        <dbReference type="EMBL" id="KAB2573782.1"/>
    </source>
</evidence>
<dbReference type="SUPFAM" id="SSF52283">
    <property type="entry name" value="Formate/glycerate dehydrogenase catalytic domain-like"/>
    <property type="match status" value="1"/>
</dbReference>
<dbReference type="GO" id="GO:0051287">
    <property type="term" value="F:NAD binding"/>
    <property type="evidence" value="ECO:0007669"/>
    <property type="project" value="InterPro"/>
</dbReference>
<comment type="similarity">
    <text evidence="1 4">Belongs to the D-isomer specific 2-hydroxyacid dehydrogenase family.</text>
</comment>
<dbReference type="Proteomes" id="UP000325902">
    <property type="component" value="Unassembled WGS sequence"/>
</dbReference>
<feature type="domain" description="D-isomer specific 2-hydroxyacid dehydrogenase NAD-binding" evidence="7">
    <location>
        <begin position="119"/>
        <end position="302"/>
    </location>
</feature>
<dbReference type="GO" id="GO:0030267">
    <property type="term" value="F:glyoxylate reductase (NADPH) activity"/>
    <property type="evidence" value="ECO:0007669"/>
    <property type="project" value="TreeGrafter"/>
</dbReference>
<dbReference type="GO" id="GO:0005829">
    <property type="term" value="C:cytosol"/>
    <property type="evidence" value="ECO:0007669"/>
    <property type="project" value="TreeGrafter"/>
</dbReference>
<dbReference type="PROSITE" id="PS00065">
    <property type="entry name" value="D_2_HYDROXYACID_DH_1"/>
    <property type="match status" value="1"/>
</dbReference>
<evidence type="ECO:0000256" key="2">
    <source>
        <dbReference type="ARBA" id="ARBA00023002"/>
    </source>
</evidence>
<keyword evidence="3" id="KW-0520">NAD</keyword>
<accession>A0A5N5D8Z9</accession>
<comment type="caution">
    <text evidence="8">The sequence shown here is derived from an EMBL/GenBank/DDBJ whole genome shotgun (WGS) entry which is preliminary data.</text>
</comment>
<evidence type="ECO:0000256" key="4">
    <source>
        <dbReference type="RuleBase" id="RU003719"/>
    </source>
</evidence>
<dbReference type="GO" id="GO:0016618">
    <property type="term" value="F:hydroxypyruvate reductase [NAD(P)H] activity"/>
    <property type="evidence" value="ECO:0007669"/>
    <property type="project" value="TreeGrafter"/>
</dbReference>
<sequence length="329" mass="35456">MAPASVADHKPSTPSTTTNKPTVYVLDKFHPDAIAHARTLFNVILNTDPEFSSWHDAEYLLIRSSWLRAADIAACPNLKAIGKHGVGTDKIDARACAARNIAVLNTPGANARAVAELVLALTMAVAREVCSIDRRQQAGSVVPKEGCRGITLHGRTLGVVGMGNIGRVVARMFYAAFDAPVVAYDPFMPAAGALPGWDFPYRRAATVGEVVREADVLTLHVPLTEETRDLLAYGELCAMKPEAILINAARGGIVNERDLERVLREGRIWGAGLDCHEQEPPSKERYAGLWELPNVVSTPHIGAATAEAQRTAAMAAVDNLYRHVVGLEK</sequence>
<proteinExistence type="inferred from homology"/>
<dbReference type="FunFam" id="3.40.50.720:FF:000203">
    <property type="entry name" value="D-3-phosphoglycerate dehydrogenase (SerA)"/>
    <property type="match status" value="1"/>
</dbReference>
<evidence type="ECO:0000259" key="7">
    <source>
        <dbReference type="Pfam" id="PF02826"/>
    </source>
</evidence>
<evidence type="ECO:0000256" key="5">
    <source>
        <dbReference type="SAM" id="MobiDB-lite"/>
    </source>
</evidence>
<dbReference type="Gene3D" id="3.40.50.720">
    <property type="entry name" value="NAD(P)-binding Rossmann-like Domain"/>
    <property type="match status" value="2"/>
</dbReference>
<dbReference type="Pfam" id="PF02826">
    <property type="entry name" value="2-Hacid_dh_C"/>
    <property type="match status" value="1"/>
</dbReference>
<dbReference type="PANTHER" id="PTHR10996">
    <property type="entry name" value="2-HYDROXYACID DEHYDROGENASE-RELATED"/>
    <property type="match status" value="1"/>
</dbReference>
<keyword evidence="9" id="KW-1185">Reference proteome</keyword>
<dbReference type="SUPFAM" id="SSF51735">
    <property type="entry name" value="NAD(P)-binding Rossmann-fold domains"/>
    <property type="match status" value="1"/>
</dbReference>
<gene>
    <name evidence="8" type="primary">serA_1</name>
    <name evidence="8" type="ORF">DBV05_g7571</name>
</gene>
<name>A0A5N5D8Z9_9PEZI</name>
<feature type="region of interest" description="Disordered" evidence="5">
    <location>
        <begin position="1"/>
        <end position="20"/>
    </location>
</feature>
<evidence type="ECO:0000313" key="9">
    <source>
        <dbReference type="Proteomes" id="UP000325902"/>
    </source>
</evidence>
<reference evidence="8 9" key="1">
    <citation type="journal article" date="2019" name="Sci. Rep.">
        <title>A multi-omics analysis of the grapevine pathogen Lasiodiplodia theobromae reveals that temperature affects the expression of virulence- and pathogenicity-related genes.</title>
        <authorList>
            <person name="Felix C."/>
            <person name="Meneses R."/>
            <person name="Goncalves M.F.M."/>
            <person name="Tilleman L."/>
            <person name="Duarte A.S."/>
            <person name="Jorrin-Novo J.V."/>
            <person name="Van de Peer Y."/>
            <person name="Deforce D."/>
            <person name="Van Nieuwerburgh F."/>
            <person name="Esteves A.C."/>
            <person name="Alves A."/>
        </authorList>
    </citation>
    <scope>NUCLEOTIDE SEQUENCE [LARGE SCALE GENOMIC DNA]</scope>
    <source>
        <strain evidence="8 9">LA-SOL3</strain>
    </source>
</reference>
<feature type="domain" description="D-isomer specific 2-hydroxyacid dehydrogenase catalytic" evidence="6">
    <location>
        <begin position="25"/>
        <end position="326"/>
    </location>
</feature>